<dbReference type="Pfam" id="PF01402">
    <property type="entry name" value="RHH_1"/>
    <property type="match status" value="1"/>
</dbReference>
<name>A0A2S8B0L6_9SPHN</name>
<evidence type="ECO:0000259" key="2">
    <source>
        <dbReference type="Pfam" id="PF01402"/>
    </source>
</evidence>
<feature type="compositionally biased region" description="Basic and acidic residues" evidence="1">
    <location>
        <begin position="122"/>
        <end position="133"/>
    </location>
</feature>
<evidence type="ECO:0000313" key="3">
    <source>
        <dbReference type="EMBL" id="PQM25912.1"/>
    </source>
</evidence>
<proteinExistence type="predicted"/>
<gene>
    <name evidence="3" type="ORF">CVO77_12420</name>
</gene>
<dbReference type="OrthoDB" id="9803941at2"/>
<dbReference type="AlphaFoldDB" id="A0A2S8B0L6"/>
<evidence type="ECO:0000313" key="4">
    <source>
        <dbReference type="Proteomes" id="UP000238954"/>
    </source>
</evidence>
<organism evidence="3 4">
    <name type="scientific">Sphingopyxis lindanitolerans</name>
    <dbReference type="NCBI Taxonomy" id="2054227"/>
    <lineage>
        <taxon>Bacteria</taxon>
        <taxon>Pseudomonadati</taxon>
        <taxon>Pseudomonadota</taxon>
        <taxon>Alphaproteobacteria</taxon>
        <taxon>Sphingomonadales</taxon>
        <taxon>Sphingomonadaceae</taxon>
        <taxon>Sphingopyxis</taxon>
    </lineage>
</organism>
<reference evidence="4" key="1">
    <citation type="submission" date="2017-11" db="EMBL/GenBank/DDBJ databases">
        <title>The complete genome sequence of Sphingopyxis pomeranensis sp. nov. strain WS5A3p.</title>
        <authorList>
            <person name="Kaminski M.A."/>
        </authorList>
    </citation>
    <scope>NUCLEOTIDE SEQUENCE [LARGE SCALE GENOMIC DNA]</scope>
    <source>
        <strain evidence="4">WS5A3p</strain>
    </source>
</reference>
<accession>A0A2S8B0L6</accession>
<dbReference type="RefSeq" id="WP_105999334.1">
    <property type="nucleotide sequence ID" value="NZ_CM009578.1"/>
</dbReference>
<feature type="region of interest" description="Disordered" evidence="1">
    <location>
        <begin position="122"/>
        <end position="141"/>
    </location>
</feature>
<dbReference type="EMBL" id="PHFW01000003">
    <property type="protein sequence ID" value="PQM25912.1"/>
    <property type="molecule type" value="Genomic_DNA"/>
</dbReference>
<comment type="caution">
    <text evidence="3">The sequence shown here is derived from an EMBL/GenBank/DDBJ whole genome shotgun (WGS) entry which is preliminary data.</text>
</comment>
<dbReference type="GO" id="GO:0006355">
    <property type="term" value="P:regulation of DNA-templated transcription"/>
    <property type="evidence" value="ECO:0007669"/>
    <property type="project" value="InterPro"/>
</dbReference>
<protein>
    <submittedName>
        <fullName evidence="3">CopG family transcriptional regulator</fullName>
    </submittedName>
</protein>
<sequence length="141" mass="15938">MTKASIKQTFRLDAELVRLVAERARQRRVTRTEIVEAALASLLSADHEERLEAALTKRIDKLARGLERLEWNLDLSNEAFALFVRFWLTSTAPLPDTALPAAQATGRKRWEGFVESLSRRMEAGPKLAEELSRDVGNSFSK</sequence>
<evidence type="ECO:0000256" key="1">
    <source>
        <dbReference type="SAM" id="MobiDB-lite"/>
    </source>
</evidence>
<dbReference type="Proteomes" id="UP000238954">
    <property type="component" value="Chromosome"/>
</dbReference>
<feature type="domain" description="Ribbon-helix-helix protein CopG" evidence="2">
    <location>
        <begin position="9"/>
        <end position="43"/>
    </location>
</feature>
<keyword evidence="4" id="KW-1185">Reference proteome</keyword>
<dbReference type="InterPro" id="IPR002145">
    <property type="entry name" value="CopG"/>
</dbReference>